<name>A0ABU2LWU8_9ACTN</name>
<proteinExistence type="predicted"/>
<dbReference type="InterPro" id="IPR019587">
    <property type="entry name" value="Polyketide_cyclase/dehydratase"/>
</dbReference>
<dbReference type="CDD" id="cd07821">
    <property type="entry name" value="PYR_PYL_RCAR_like"/>
    <property type="match status" value="1"/>
</dbReference>
<reference evidence="2" key="1">
    <citation type="submission" date="2023-07" db="EMBL/GenBank/DDBJ databases">
        <title>30 novel species of actinomycetes from the DSMZ collection.</title>
        <authorList>
            <person name="Nouioui I."/>
        </authorList>
    </citation>
    <scope>NUCLEOTIDE SEQUENCE [LARGE SCALE GENOMIC DNA]</scope>
    <source>
        <strain evidence="2">DSM 44918</strain>
    </source>
</reference>
<dbReference type="Proteomes" id="UP001183420">
    <property type="component" value="Unassembled WGS sequence"/>
</dbReference>
<accession>A0ABU2LWU8</accession>
<sequence length="151" mass="16364">MPHSYTVTAHSTAGRAVVFAALVRAATWPVWSPIDAAEIEGGGDPSEPQRGGDIRVFRTGRAISREPVVELVADRRFGYENNGGPFRSYRGTVELAEASDGGTDITWSAVFEPKLPLSGPFWRWYLTRFMRRMVEGLAAYAGATAGDQGGT</sequence>
<comment type="caution">
    <text evidence="1">The sequence shown here is derived from an EMBL/GenBank/DDBJ whole genome shotgun (WGS) entry which is preliminary data.</text>
</comment>
<organism evidence="1 2">
    <name type="scientific">Streptomyces millisiae</name>
    <dbReference type="NCBI Taxonomy" id="3075542"/>
    <lineage>
        <taxon>Bacteria</taxon>
        <taxon>Bacillati</taxon>
        <taxon>Actinomycetota</taxon>
        <taxon>Actinomycetes</taxon>
        <taxon>Kitasatosporales</taxon>
        <taxon>Streptomycetaceae</taxon>
        <taxon>Streptomyces</taxon>
    </lineage>
</organism>
<dbReference type="Pfam" id="PF10604">
    <property type="entry name" value="Polyketide_cyc2"/>
    <property type="match status" value="1"/>
</dbReference>
<evidence type="ECO:0000313" key="2">
    <source>
        <dbReference type="Proteomes" id="UP001183420"/>
    </source>
</evidence>
<keyword evidence="2" id="KW-1185">Reference proteome</keyword>
<dbReference type="SUPFAM" id="SSF55961">
    <property type="entry name" value="Bet v1-like"/>
    <property type="match status" value="1"/>
</dbReference>
<protein>
    <submittedName>
        <fullName evidence="1">SRPBCC family protein</fullName>
    </submittedName>
</protein>
<dbReference type="RefSeq" id="WP_311602006.1">
    <property type="nucleotide sequence ID" value="NZ_JAVREM010000046.1"/>
</dbReference>
<dbReference type="EMBL" id="JAVREM010000046">
    <property type="protein sequence ID" value="MDT0321753.1"/>
    <property type="molecule type" value="Genomic_DNA"/>
</dbReference>
<evidence type="ECO:0000313" key="1">
    <source>
        <dbReference type="EMBL" id="MDT0321753.1"/>
    </source>
</evidence>
<dbReference type="InterPro" id="IPR023393">
    <property type="entry name" value="START-like_dom_sf"/>
</dbReference>
<gene>
    <name evidence="1" type="ORF">RNC47_25810</name>
</gene>
<dbReference type="Gene3D" id="3.30.530.20">
    <property type="match status" value="1"/>
</dbReference>